<dbReference type="GO" id="GO:0046872">
    <property type="term" value="F:metal ion binding"/>
    <property type="evidence" value="ECO:0007669"/>
    <property type="project" value="UniProtKB-KW"/>
</dbReference>
<dbReference type="PANTHER" id="PTHR42988:SF2">
    <property type="entry name" value="CYCLIC NUCLEOTIDE PHOSPHODIESTERASE CBUA0032-RELATED"/>
    <property type="match status" value="1"/>
</dbReference>
<reference evidence="6 7" key="1">
    <citation type="submission" date="2019-11" db="EMBL/GenBank/DDBJ databases">
        <title>Draft Genome Sequences of Six Type Strains of the Genus Massilia.</title>
        <authorList>
            <person name="Miess H."/>
            <person name="Frediansyah A."/>
            <person name="Goeker M."/>
            <person name="Gross H."/>
        </authorList>
    </citation>
    <scope>NUCLEOTIDE SEQUENCE [LARGE SCALE GENOMIC DNA]</scope>
    <source>
        <strain evidence="6 7">DSM 17513</strain>
    </source>
</reference>
<dbReference type="Gene3D" id="3.60.21.10">
    <property type="match status" value="1"/>
</dbReference>
<dbReference type="AlphaFoldDB" id="A0A6I3XCK2"/>
<dbReference type="InterPro" id="IPR050884">
    <property type="entry name" value="CNP_phosphodiesterase-III"/>
</dbReference>
<sequence length="292" mass="32604">MRTLVHLSDIHFGRVDDRLLAPLRATIEAVQPHVVVVSGDLTQRARSEQFKAARAWLDTLPGPQIVVPGNHDIPLYNVAARFLTPLTKYRRYITPDLAPEYVDDEIAVMGLNTARSLTIKDGRVNREQVDRLQERLARVDPNLTRIVVTHHPFDLPEQFDEDDLVDRAPMAMEAFSKCGVDLLLAGHLHASHSGNSARRYKIAGYSALIVQAGTATSTRERGESNSFNVLRIDGDEIQVERYSWKDDTAKFEVATIEVFRRDGNTWQPLGTTPDMPEAITSNETVAPQGLTG</sequence>
<dbReference type="CDD" id="cd07400">
    <property type="entry name" value="MPP_1"/>
    <property type="match status" value="1"/>
</dbReference>
<dbReference type="EMBL" id="WNWM01000002">
    <property type="protein sequence ID" value="MUI11873.1"/>
    <property type="molecule type" value="Genomic_DNA"/>
</dbReference>
<dbReference type="InterPro" id="IPR029052">
    <property type="entry name" value="Metallo-depent_PP-like"/>
</dbReference>
<evidence type="ECO:0000313" key="6">
    <source>
        <dbReference type="EMBL" id="MUI11873.1"/>
    </source>
</evidence>
<name>A0A6I3XCK2_9BURK</name>
<evidence type="ECO:0000259" key="5">
    <source>
        <dbReference type="Pfam" id="PF00149"/>
    </source>
</evidence>
<dbReference type="OrthoDB" id="9811542at2"/>
<organism evidence="6 7">
    <name type="scientific">Pseudoduganella dura</name>
    <dbReference type="NCBI Taxonomy" id="321982"/>
    <lineage>
        <taxon>Bacteria</taxon>
        <taxon>Pseudomonadati</taxon>
        <taxon>Pseudomonadota</taxon>
        <taxon>Betaproteobacteria</taxon>
        <taxon>Burkholderiales</taxon>
        <taxon>Oxalobacteraceae</taxon>
        <taxon>Telluria group</taxon>
        <taxon>Pseudoduganella</taxon>
    </lineage>
</organism>
<keyword evidence="7" id="KW-1185">Reference proteome</keyword>
<dbReference type="GO" id="GO:0016787">
    <property type="term" value="F:hydrolase activity"/>
    <property type="evidence" value="ECO:0007669"/>
    <property type="project" value="UniProtKB-KW"/>
</dbReference>
<dbReference type="PANTHER" id="PTHR42988">
    <property type="entry name" value="PHOSPHOHYDROLASE"/>
    <property type="match status" value="1"/>
</dbReference>
<proteinExistence type="inferred from homology"/>
<accession>A0A6I3XCK2</accession>
<evidence type="ECO:0000256" key="4">
    <source>
        <dbReference type="ARBA" id="ARBA00025742"/>
    </source>
</evidence>
<keyword evidence="2" id="KW-0378">Hydrolase</keyword>
<feature type="domain" description="Calcineurin-like phosphoesterase" evidence="5">
    <location>
        <begin position="4"/>
        <end position="190"/>
    </location>
</feature>
<dbReference type="RefSeq" id="WP_155707886.1">
    <property type="nucleotide sequence ID" value="NZ_BMWU01000038.1"/>
</dbReference>
<dbReference type="SUPFAM" id="SSF56300">
    <property type="entry name" value="Metallo-dependent phosphatases"/>
    <property type="match status" value="1"/>
</dbReference>
<keyword evidence="1" id="KW-0479">Metal-binding</keyword>
<protein>
    <submittedName>
        <fullName evidence="6">Metallophosphoesterase</fullName>
    </submittedName>
</protein>
<dbReference type="Proteomes" id="UP000431684">
    <property type="component" value="Unassembled WGS sequence"/>
</dbReference>
<comment type="caution">
    <text evidence="6">The sequence shown here is derived from an EMBL/GenBank/DDBJ whole genome shotgun (WGS) entry which is preliminary data.</text>
</comment>
<dbReference type="InterPro" id="IPR004843">
    <property type="entry name" value="Calcineurin-like_PHP"/>
</dbReference>
<comment type="similarity">
    <text evidence="4">Belongs to the cyclic nucleotide phosphodiesterase class-III family.</text>
</comment>
<keyword evidence="3" id="KW-0408">Iron</keyword>
<evidence type="ECO:0000256" key="3">
    <source>
        <dbReference type="ARBA" id="ARBA00023004"/>
    </source>
</evidence>
<evidence type="ECO:0000313" key="7">
    <source>
        <dbReference type="Proteomes" id="UP000431684"/>
    </source>
</evidence>
<gene>
    <name evidence="6" type="ORF">GJV26_05145</name>
</gene>
<evidence type="ECO:0000256" key="2">
    <source>
        <dbReference type="ARBA" id="ARBA00022801"/>
    </source>
</evidence>
<evidence type="ECO:0000256" key="1">
    <source>
        <dbReference type="ARBA" id="ARBA00022723"/>
    </source>
</evidence>
<dbReference type="Pfam" id="PF00149">
    <property type="entry name" value="Metallophos"/>
    <property type="match status" value="1"/>
</dbReference>